<sequence>MPRKSTSVPLSGYWNALLGGDPTLLEERSGTGGVRPSGFLVRYLVGKLSLINRRLFVIKHVNIKQCKWNSLEHMQEYVPVQTTASEDCGTRAKRREMDLKDREERGSSSNDKKNKVEENISNWLFGFNVYMSVMLEKKPDLAPSMIFYSNNILKAHHMYGSKAWLEYDRDFGWAKVEDPDISRDQTEVNVCLECVNTKVLGNRPQYLDVN</sequence>
<feature type="region of interest" description="Disordered" evidence="1">
    <location>
        <begin position="88"/>
        <end position="113"/>
    </location>
</feature>
<organism evidence="2 3">
    <name type="scientific">Pleurodeles waltl</name>
    <name type="common">Iberian ribbed newt</name>
    <dbReference type="NCBI Taxonomy" id="8319"/>
    <lineage>
        <taxon>Eukaryota</taxon>
        <taxon>Metazoa</taxon>
        <taxon>Chordata</taxon>
        <taxon>Craniata</taxon>
        <taxon>Vertebrata</taxon>
        <taxon>Euteleostomi</taxon>
        <taxon>Amphibia</taxon>
        <taxon>Batrachia</taxon>
        <taxon>Caudata</taxon>
        <taxon>Salamandroidea</taxon>
        <taxon>Salamandridae</taxon>
        <taxon>Pleurodelinae</taxon>
        <taxon>Pleurodeles</taxon>
    </lineage>
</organism>
<name>A0AAV7T0G8_PLEWA</name>
<dbReference type="AlphaFoldDB" id="A0AAV7T0G8"/>
<reference evidence="2" key="1">
    <citation type="journal article" date="2022" name="bioRxiv">
        <title>Sequencing and chromosome-scale assembly of the giantPleurodeles waltlgenome.</title>
        <authorList>
            <person name="Brown T."/>
            <person name="Elewa A."/>
            <person name="Iarovenko S."/>
            <person name="Subramanian E."/>
            <person name="Araus A.J."/>
            <person name="Petzold A."/>
            <person name="Susuki M."/>
            <person name="Suzuki K.-i.T."/>
            <person name="Hayashi T."/>
            <person name="Toyoda A."/>
            <person name="Oliveira C."/>
            <person name="Osipova E."/>
            <person name="Leigh N.D."/>
            <person name="Simon A."/>
            <person name="Yun M.H."/>
        </authorList>
    </citation>
    <scope>NUCLEOTIDE SEQUENCE</scope>
    <source>
        <strain evidence="2">20211129_DDA</strain>
        <tissue evidence="2">Liver</tissue>
    </source>
</reference>
<evidence type="ECO:0000256" key="1">
    <source>
        <dbReference type="SAM" id="MobiDB-lite"/>
    </source>
</evidence>
<dbReference type="EMBL" id="JANPWB010000007">
    <property type="protein sequence ID" value="KAJ1169661.1"/>
    <property type="molecule type" value="Genomic_DNA"/>
</dbReference>
<proteinExistence type="predicted"/>
<dbReference type="Proteomes" id="UP001066276">
    <property type="component" value="Chromosome 4_1"/>
</dbReference>
<evidence type="ECO:0000313" key="3">
    <source>
        <dbReference type="Proteomes" id="UP001066276"/>
    </source>
</evidence>
<comment type="caution">
    <text evidence="2">The sequence shown here is derived from an EMBL/GenBank/DDBJ whole genome shotgun (WGS) entry which is preliminary data.</text>
</comment>
<protein>
    <submittedName>
        <fullName evidence="2">Uncharacterized protein</fullName>
    </submittedName>
</protein>
<gene>
    <name evidence="2" type="ORF">NDU88_001552</name>
</gene>
<accession>A0AAV7T0G8</accession>
<evidence type="ECO:0000313" key="2">
    <source>
        <dbReference type="EMBL" id="KAJ1169661.1"/>
    </source>
</evidence>
<feature type="compositionally biased region" description="Basic and acidic residues" evidence="1">
    <location>
        <begin position="95"/>
        <end position="113"/>
    </location>
</feature>
<keyword evidence="3" id="KW-1185">Reference proteome</keyword>